<gene>
    <name evidence="1" type="ORF">E2C01_024398</name>
</gene>
<name>A0A5B7ECQ7_PORTR</name>
<dbReference type="AlphaFoldDB" id="A0A5B7ECQ7"/>
<dbReference type="Proteomes" id="UP000324222">
    <property type="component" value="Unassembled WGS sequence"/>
</dbReference>
<dbReference type="EMBL" id="VSRR010002371">
    <property type="protein sequence ID" value="MPC31119.1"/>
    <property type="molecule type" value="Genomic_DNA"/>
</dbReference>
<protein>
    <submittedName>
        <fullName evidence="1">Uncharacterized protein</fullName>
    </submittedName>
</protein>
<keyword evidence="2" id="KW-1185">Reference proteome</keyword>
<evidence type="ECO:0000313" key="1">
    <source>
        <dbReference type="EMBL" id="MPC31119.1"/>
    </source>
</evidence>
<sequence length="117" mass="13230">MQEQVASQVKMGRYSWGREDKGGGWRGVERRLIRGSGHCNCRAERIGSKAPTPSYLFGFSLGLFNSDPIATHFHTTQSRQRGRKERDNLPGALGKTAVGHFEYEDLNEMINSPDIRY</sequence>
<accession>A0A5B7ECQ7</accession>
<organism evidence="1 2">
    <name type="scientific">Portunus trituberculatus</name>
    <name type="common">Swimming crab</name>
    <name type="synonym">Neptunus trituberculatus</name>
    <dbReference type="NCBI Taxonomy" id="210409"/>
    <lineage>
        <taxon>Eukaryota</taxon>
        <taxon>Metazoa</taxon>
        <taxon>Ecdysozoa</taxon>
        <taxon>Arthropoda</taxon>
        <taxon>Crustacea</taxon>
        <taxon>Multicrustacea</taxon>
        <taxon>Malacostraca</taxon>
        <taxon>Eumalacostraca</taxon>
        <taxon>Eucarida</taxon>
        <taxon>Decapoda</taxon>
        <taxon>Pleocyemata</taxon>
        <taxon>Brachyura</taxon>
        <taxon>Eubrachyura</taxon>
        <taxon>Portunoidea</taxon>
        <taxon>Portunidae</taxon>
        <taxon>Portuninae</taxon>
        <taxon>Portunus</taxon>
    </lineage>
</organism>
<comment type="caution">
    <text evidence="1">The sequence shown here is derived from an EMBL/GenBank/DDBJ whole genome shotgun (WGS) entry which is preliminary data.</text>
</comment>
<reference evidence="1 2" key="1">
    <citation type="submission" date="2019-05" db="EMBL/GenBank/DDBJ databases">
        <title>Another draft genome of Portunus trituberculatus and its Hox gene families provides insights of decapod evolution.</title>
        <authorList>
            <person name="Jeong J.-H."/>
            <person name="Song I."/>
            <person name="Kim S."/>
            <person name="Choi T."/>
            <person name="Kim D."/>
            <person name="Ryu S."/>
            <person name="Kim W."/>
        </authorList>
    </citation>
    <scope>NUCLEOTIDE SEQUENCE [LARGE SCALE GENOMIC DNA]</scope>
    <source>
        <tissue evidence="1">Muscle</tissue>
    </source>
</reference>
<proteinExistence type="predicted"/>
<evidence type="ECO:0000313" key="2">
    <source>
        <dbReference type="Proteomes" id="UP000324222"/>
    </source>
</evidence>